<name>A0AAV7R8H1_PLEWA</name>
<gene>
    <name evidence="2" type="ORF">NDU88_001909</name>
</gene>
<organism evidence="2 3">
    <name type="scientific">Pleurodeles waltl</name>
    <name type="common">Iberian ribbed newt</name>
    <dbReference type="NCBI Taxonomy" id="8319"/>
    <lineage>
        <taxon>Eukaryota</taxon>
        <taxon>Metazoa</taxon>
        <taxon>Chordata</taxon>
        <taxon>Craniata</taxon>
        <taxon>Vertebrata</taxon>
        <taxon>Euteleostomi</taxon>
        <taxon>Amphibia</taxon>
        <taxon>Batrachia</taxon>
        <taxon>Caudata</taxon>
        <taxon>Salamandroidea</taxon>
        <taxon>Salamandridae</taxon>
        <taxon>Pleurodelinae</taxon>
        <taxon>Pleurodeles</taxon>
    </lineage>
</organism>
<feature type="region of interest" description="Disordered" evidence="1">
    <location>
        <begin position="116"/>
        <end position="138"/>
    </location>
</feature>
<evidence type="ECO:0000256" key="1">
    <source>
        <dbReference type="SAM" id="MobiDB-lite"/>
    </source>
</evidence>
<evidence type="ECO:0000313" key="2">
    <source>
        <dbReference type="EMBL" id="KAJ1149091.1"/>
    </source>
</evidence>
<protein>
    <submittedName>
        <fullName evidence="2">Uncharacterized protein</fullName>
    </submittedName>
</protein>
<comment type="caution">
    <text evidence="2">The sequence shown here is derived from an EMBL/GenBank/DDBJ whole genome shotgun (WGS) entry which is preliminary data.</text>
</comment>
<accession>A0AAV7R8H1</accession>
<sequence>MVSQQPRIRLSKRQKRIQRQQYSIKDYEISKTNPGAIGKVYTVAGDFRQSQRDDPSLKNAWQKALHNEEHGDGPKFLIQNHLLYRLPQSTDGSSYQDVGKKGCVVAEMTRDVSVPIVGGHPQGKQKKKEVAKLRNLPY</sequence>
<dbReference type="EMBL" id="JANPWB010000009">
    <property type="protein sequence ID" value="KAJ1149091.1"/>
    <property type="molecule type" value="Genomic_DNA"/>
</dbReference>
<keyword evidence="3" id="KW-1185">Reference proteome</keyword>
<evidence type="ECO:0000313" key="3">
    <source>
        <dbReference type="Proteomes" id="UP001066276"/>
    </source>
</evidence>
<dbReference type="Proteomes" id="UP001066276">
    <property type="component" value="Chromosome 5"/>
</dbReference>
<reference evidence="2" key="1">
    <citation type="journal article" date="2022" name="bioRxiv">
        <title>Sequencing and chromosome-scale assembly of the giantPleurodeles waltlgenome.</title>
        <authorList>
            <person name="Brown T."/>
            <person name="Elewa A."/>
            <person name="Iarovenko S."/>
            <person name="Subramanian E."/>
            <person name="Araus A.J."/>
            <person name="Petzold A."/>
            <person name="Susuki M."/>
            <person name="Suzuki K.-i.T."/>
            <person name="Hayashi T."/>
            <person name="Toyoda A."/>
            <person name="Oliveira C."/>
            <person name="Osipova E."/>
            <person name="Leigh N.D."/>
            <person name="Simon A."/>
            <person name="Yun M.H."/>
        </authorList>
    </citation>
    <scope>NUCLEOTIDE SEQUENCE</scope>
    <source>
        <strain evidence="2">20211129_DDA</strain>
        <tissue evidence="2">Liver</tissue>
    </source>
</reference>
<proteinExistence type="predicted"/>
<dbReference type="AlphaFoldDB" id="A0AAV7R8H1"/>